<gene>
    <name evidence="1" type="ORF">IE53DRAFT_386970</name>
</gene>
<evidence type="ECO:0000313" key="2">
    <source>
        <dbReference type="Proteomes" id="UP000245626"/>
    </source>
</evidence>
<keyword evidence="2" id="KW-1185">Reference proteome</keyword>
<name>A0ACD0NYA3_9BASI</name>
<dbReference type="EMBL" id="KZ819904">
    <property type="protein sequence ID" value="PWN50715.1"/>
    <property type="molecule type" value="Genomic_DNA"/>
</dbReference>
<dbReference type="Proteomes" id="UP000245626">
    <property type="component" value="Unassembled WGS sequence"/>
</dbReference>
<organism evidence="1 2">
    <name type="scientific">Violaceomyces palustris</name>
    <dbReference type="NCBI Taxonomy" id="1673888"/>
    <lineage>
        <taxon>Eukaryota</taxon>
        <taxon>Fungi</taxon>
        <taxon>Dikarya</taxon>
        <taxon>Basidiomycota</taxon>
        <taxon>Ustilaginomycotina</taxon>
        <taxon>Ustilaginomycetes</taxon>
        <taxon>Violaceomycetales</taxon>
        <taxon>Violaceomycetaceae</taxon>
        <taxon>Violaceomyces</taxon>
    </lineage>
</organism>
<protein>
    <submittedName>
        <fullName evidence="1">Uncharacterized protein</fullName>
    </submittedName>
</protein>
<reference evidence="1 2" key="1">
    <citation type="journal article" date="2018" name="Mol. Biol. Evol.">
        <title>Broad Genomic Sampling Reveals a Smut Pathogenic Ancestry of the Fungal Clade Ustilaginomycotina.</title>
        <authorList>
            <person name="Kijpornyongpan T."/>
            <person name="Mondo S.J."/>
            <person name="Barry K."/>
            <person name="Sandor L."/>
            <person name="Lee J."/>
            <person name="Lipzen A."/>
            <person name="Pangilinan J."/>
            <person name="LaButti K."/>
            <person name="Hainaut M."/>
            <person name="Henrissat B."/>
            <person name="Grigoriev I.V."/>
            <person name="Spatafora J.W."/>
            <person name="Aime M.C."/>
        </authorList>
    </citation>
    <scope>NUCLEOTIDE SEQUENCE [LARGE SCALE GENOMIC DNA]</scope>
    <source>
        <strain evidence="1 2">SA 807</strain>
    </source>
</reference>
<accession>A0ACD0NYA3</accession>
<proteinExistence type="predicted"/>
<evidence type="ECO:0000313" key="1">
    <source>
        <dbReference type="EMBL" id="PWN50715.1"/>
    </source>
</evidence>
<sequence length="861" mass="95530">MSSGKTESQAPSTNQGGASQPQGFVDPTDDPTFQSLRRLLQAPASSNQHLSLLSTSTLYGSISYYIAHLETVHTQEFIHILVNSACLWSPPSPVASSSQIAGHESRVVQETSLQSFLLSRASSISQVVASSVPRRVKLLLDSRSGSTGWTTRRLLSSWLTALISGLSSPLPLPAPSAAEPYSLVSHLQIPRLAILSGLLTGFHFLREERKSAKRLGSKKPSAGSSSSDSSHHLNLKFYISQLEDEWIVAFAEILEALQGPIAVNSNPLEETKSEPNADTGESQHGFEDEWEKEFKKRSMSRPDSRHQIEADSSELDSEGRRNLRALRDVPLFLAAQVGPSIPDRKMQALCSEQLVSLVSDAILDLFECEVEATSDQPLPSGSSLLSRLPGETWIGSDGKAQIRIDGETVQNADLLNKSTLFPLIGPLSRILSRALGRATMAKDPASLLHFLLGTEENSLDRPTGKTKAVLARMSDVAKDLENGWIHSCLAGLEEDKISDQAKQHTKQLWTIFKTILFSYTMVFETLIDSVVEMCPSPTLTFPPSSTPSLSERVHSEAAVEGRQGSKSLVKRWGSASTSNLPPAYIEVAQSILITFSHLYWITSTFGSDGFETYRKVFYSTLDVIARDGEGCVRLLESISPLTGSDYSKFEMNQAKRSCTTYFLNVSEQLTAVLPDDMIEGMLLPICRPYLEDTRFKETFESAHSVILSLYSNKKACITELAPYYVELLIKSFPKMLNPTQLEYAMVTIMNSLSEKDDSVAWWVVDRLSNEIEAERKSPMQEERFLPLKLCLIALIPTVNLVLLRSLLRKVERYILDHKEEEQAKIKVNLCEKAFDSLSGLNSANREEGLRWWLDKRTRFGV</sequence>